<keyword evidence="3" id="KW-1185">Reference proteome</keyword>
<accession>A0A8J2YBI8</accession>
<organism evidence="2 3">
    <name type="scientific">Planktosalinus lacus</name>
    <dbReference type="NCBI Taxonomy" id="1526573"/>
    <lineage>
        <taxon>Bacteria</taxon>
        <taxon>Pseudomonadati</taxon>
        <taxon>Bacteroidota</taxon>
        <taxon>Flavobacteriia</taxon>
        <taxon>Flavobacteriales</taxon>
        <taxon>Flavobacteriaceae</taxon>
        <taxon>Planktosalinus</taxon>
    </lineage>
</organism>
<dbReference type="PROSITE" id="PS51257">
    <property type="entry name" value="PROKAR_LIPOPROTEIN"/>
    <property type="match status" value="1"/>
</dbReference>
<feature type="signal peptide" evidence="1">
    <location>
        <begin position="1"/>
        <end position="21"/>
    </location>
</feature>
<evidence type="ECO:0000313" key="2">
    <source>
        <dbReference type="EMBL" id="GGD99546.1"/>
    </source>
</evidence>
<keyword evidence="1" id="KW-0732">Signal</keyword>
<comment type="caution">
    <text evidence="2">The sequence shown here is derived from an EMBL/GenBank/DDBJ whole genome shotgun (WGS) entry which is preliminary data.</text>
</comment>
<dbReference type="RefSeq" id="WP_188442821.1">
    <property type="nucleotide sequence ID" value="NZ_BMGK01000011.1"/>
</dbReference>
<name>A0A8J2YBI8_9FLAO</name>
<dbReference type="Proteomes" id="UP000652231">
    <property type="component" value="Unassembled WGS sequence"/>
</dbReference>
<proteinExistence type="predicted"/>
<sequence length="281" mass="33053">MKKYYLYLLCILTLSSCQYKADNTNAYKVDNTNAYKIGAALYEGILRDNNEILKELFIHQMDSLSKQTIEELNNAKAYLKKNKNVQLFKIDTTDHSFAGGISIFLKKGKVFYEILGIYKPDSTKHVKLTHLTFKNINEQCERDKKEPYTPISRVVFKKLIWTTDFQGKTFKSGAIELQNYTGLDINYIKFRVKLKQIKSYRDTEFFYIQTVESQKTIYKGDIAIIEIPGMTEYYAGFKIDEDEFLFEPELIEVKPKPEPESYSYWCEFLKDFEKEVNEKNI</sequence>
<feature type="chain" id="PRO_5035208606" evidence="1">
    <location>
        <begin position="22"/>
        <end position="281"/>
    </location>
</feature>
<reference evidence="2" key="2">
    <citation type="submission" date="2020-09" db="EMBL/GenBank/DDBJ databases">
        <authorList>
            <person name="Sun Q."/>
            <person name="Zhou Y."/>
        </authorList>
    </citation>
    <scope>NUCLEOTIDE SEQUENCE</scope>
    <source>
        <strain evidence="2">CGMCC 1.12924</strain>
    </source>
</reference>
<gene>
    <name evidence="2" type="ORF">GCM10011312_23740</name>
</gene>
<dbReference type="EMBL" id="BMGK01000011">
    <property type="protein sequence ID" value="GGD99546.1"/>
    <property type="molecule type" value="Genomic_DNA"/>
</dbReference>
<reference evidence="2" key="1">
    <citation type="journal article" date="2014" name="Int. J. Syst. Evol. Microbiol.">
        <title>Complete genome sequence of Corynebacterium casei LMG S-19264T (=DSM 44701T), isolated from a smear-ripened cheese.</title>
        <authorList>
            <consortium name="US DOE Joint Genome Institute (JGI-PGF)"/>
            <person name="Walter F."/>
            <person name="Albersmeier A."/>
            <person name="Kalinowski J."/>
            <person name="Ruckert C."/>
        </authorList>
    </citation>
    <scope>NUCLEOTIDE SEQUENCE</scope>
    <source>
        <strain evidence="2">CGMCC 1.12924</strain>
    </source>
</reference>
<dbReference type="AlphaFoldDB" id="A0A8J2YBI8"/>
<evidence type="ECO:0000256" key="1">
    <source>
        <dbReference type="SAM" id="SignalP"/>
    </source>
</evidence>
<protein>
    <submittedName>
        <fullName evidence="2">Uncharacterized protein</fullName>
    </submittedName>
</protein>
<evidence type="ECO:0000313" key="3">
    <source>
        <dbReference type="Proteomes" id="UP000652231"/>
    </source>
</evidence>